<organism evidence="1 2">
    <name type="scientific">Trifolium medium</name>
    <dbReference type="NCBI Taxonomy" id="97028"/>
    <lineage>
        <taxon>Eukaryota</taxon>
        <taxon>Viridiplantae</taxon>
        <taxon>Streptophyta</taxon>
        <taxon>Embryophyta</taxon>
        <taxon>Tracheophyta</taxon>
        <taxon>Spermatophyta</taxon>
        <taxon>Magnoliopsida</taxon>
        <taxon>eudicotyledons</taxon>
        <taxon>Gunneridae</taxon>
        <taxon>Pentapetalae</taxon>
        <taxon>rosids</taxon>
        <taxon>fabids</taxon>
        <taxon>Fabales</taxon>
        <taxon>Fabaceae</taxon>
        <taxon>Papilionoideae</taxon>
        <taxon>50 kb inversion clade</taxon>
        <taxon>NPAAA clade</taxon>
        <taxon>Hologalegina</taxon>
        <taxon>IRL clade</taxon>
        <taxon>Trifolieae</taxon>
        <taxon>Trifolium</taxon>
    </lineage>
</organism>
<dbReference type="Proteomes" id="UP000265520">
    <property type="component" value="Unassembled WGS sequence"/>
</dbReference>
<dbReference type="PANTHER" id="PTHR34282">
    <property type="entry name" value="OS01G0228800 PROTEIN-RELATED"/>
    <property type="match status" value="1"/>
</dbReference>
<accession>A0A392RZV1</accession>
<protein>
    <submittedName>
        <fullName evidence="1">Putative leucine-rich repeat-containing protein</fullName>
    </submittedName>
</protein>
<dbReference type="PANTHER" id="PTHR34282:SF1">
    <property type="entry name" value="DUF3741 DOMAIN-CONTAINING PROTEIN"/>
    <property type="match status" value="1"/>
</dbReference>
<dbReference type="EMBL" id="LXQA010288546">
    <property type="protein sequence ID" value="MCI41155.1"/>
    <property type="molecule type" value="Genomic_DNA"/>
</dbReference>
<dbReference type="AlphaFoldDB" id="A0A392RZV1"/>
<reference evidence="1 2" key="1">
    <citation type="journal article" date="2018" name="Front. Plant Sci.">
        <title>Red Clover (Trifolium pratense) and Zigzag Clover (T. medium) - A Picture of Genomic Similarities and Differences.</title>
        <authorList>
            <person name="Dluhosova J."/>
            <person name="Istvanek J."/>
            <person name="Nedelnik J."/>
            <person name="Repkova J."/>
        </authorList>
    </citation>
    <scope>NUCLEOTIDE SEQUENCE [LARGE SCALE GENOMIC DNA]</scope>
    <source>
        <strain evidence="2">cv. 10/8</strain>
        <tissue evidence="1">Leaf</tissue>
    </source>
</reference>
<evidence type="ECO:0000313" key="2">
    <source>
        <dbReference type="Proteomes" id="UP000265520"/>
    </source>
</evidence>
<evidence type="ECO:0000313" key="1">
    <source>
        <dbReference type="EMBL" id="MCI41155.1"/>
    </source>
</evidence>
<feature type="non-terminal residue" evidence="1">
    <location>
        <position position="87"/>
    </location>
</feature>
<proteinExistence type="predicted"/>
<sequence length="87" mass="9743">MDRGGNLERQLASTSQTLSRVRINEISKGAHKLNHILRACFSNGVNMDTYSLNFAKELLQGAIDLEESLRMLVDLQKSSEFMITSQA</sequence>
<comment type="caution">
    <text evidence="1">The sequence shown here is derived from an EMBL/GenBank/DDBJ whole genome shotgun (WGS) entry which is preliminary data.</text>
</comment>
<keyword evidence="2" id="KW-1185">Reference proteome</keyword>
<name>A0A392RZV1_9FABA</name>